<dbReference type="Gene3D" id="3.30.505.50">
    <property type="entry name" value="Sigma 54 modulation/S30EA ribosomal protein, C-terminal domain"/>
    <property type="match status" value="1"/>
</dbReference>
<comment type="subcellular location">
    <subcellularLocation>
        <location evidence="3">Cytoplasm</location>
    </subcellularLocation>
</comment>
<dbReference type="GO" id="GO:0022627">
    <property type="term" value="C:cytosolic small ribosomal subunit"/>
    <property type="evidence" value="ECO:0007669"/>
    <property type="project" value="TreeGrafter"/>
</dbReference>
<dbReference type="NCBIfam" id="TIGR00741">
    <property type="entry name" value="yfiA"/>
    <property type="match status" value="1"/>
</dbReference>
<evidence type="ECO:0000313" key="6">
    <source>
        <dbReference type="Proteomes" id="UP000230842"/>
    </source>
</evidence>
<keyword evidence="1 3" id="KW-0963">Cytoplasm</keyword>
<protein>
    <recommendedName>
        <fullName evidence="3">Ribosome hibernation promoting factor</fullName>
        <shortName evidence="3">HPF</shortName>
    </recommendedName>
</protein>
<dbReference type="InterPro" id="IPR003489">
    <property type="entry name" value="RHF/RaiA"/>
</dbReference>
<comment type="caution">
    <text evidence="5">The sequence shown here is derived from an EMBL/GenBank/DDBJ whole genome shotgun (WGS) entry which is preliminary data.</text>
</comment>
<dbReference type="PANTHER" id="PTHR33231:SF1">
    <property type="entry name" value="30S RIBOSOMAL PROTEIN"/>
    <property type="match status" value="1"/>
</dbReference>
<dbReference type="PANTHER" id="PTHR33231">
    <property type="entry name" value="30S RIBOSOMAL PROTEIN"/>
    <property type="match status" value="1"/>
</dbReference>
<dbReference type="CDD" id="cd00552">
    <property type="entry name" value="RaiA"/>
    <property type="match status" value="1"/>
</dbReference>
<dbReference type="InterPro" id="IPR032528">
    <property type="entry name" value="Ribosom_S30AE_C"/>
</dbReference>
<dbReference type="GO" id="GO:0045900">
    <property type="term" value="P:negative regulation of translational elongation"/>
    <property type="evidence" value="ECO:0007669"/>
    <property type="project" value="TreeGrafter"/>
</dbReference>
<dbReference type="OrthoDB" id="9794975at2"/>
<dbReference type="RefSeq" id="WP_039347027.1">
    <property type="nucleotide sequence ID" value="NZ_PGEZ01000001.1"/>
</dbReference>
<dbReference type="EMBL" id="PGEZ01000001">
    <property type="protein sequence ID" value="PJJ58543.1"/>
    <property type="molecule type" value="Genomic_DNA"/>
</dbReference>
<dbReference type="Proteomes" id="UP000230842">
    <property type="component" value="Unassembled WGS sequence"/>
</dbReference>
<gene>
    <name evidence="3" type="primary">hpf</name>
    <name evidence="5" type="ORF">CLV56_2794</name>
</gene>
<sequence>MEVVIKGHNCEISQRFRDYVDEKMRRIEKHDQRKKIQRVVVEACKERNPRQSDRAARVEITVRTRGPVIRAEACADEHLAALDGAIDKLEARLRKAADRRRVHHGNRTPMSVAEFAATNGDGAEAVEEEPIDAVHYAGPVEVRGEGPLVVREKTHRAAPMTLDQALYEMELVGHDFYLFVEKDSGHPSVVYRRHGYDYGVIHLDPSAAAAHDIGAPGIDAASG</sequence>
<feature type="domain" description="Sigma 54 modulation/S30EA ribosomal protein C-terminal" evidence="4">
    <location>
        <begin position="146"/>
        <end position="200"/>
    </location>
</feature>
<dbReference type="InterPro" id="IPR034694">
    <property type="entry name" value="HPF_long/plastid"/>
</dbReference>
<comment type="subunit">
    <text evidence="3">Interacts with 100S ribosomes.</text>
</comment>
<evidence type="ECO:0000313" key="5">
    <source>
        <dbReference type="EMBL" id="PJJ58543.1"/>
    </source>
</evidence>
<evidence type="ECO:0000256" key="3">
    <source>
        <dbReference type="HAMAP-Rule" id="MF_00839"/>
    </source>
</evidence>
<dbReference type="GO" id="GO:0043024">
    <property type="term" value="F:ribosomal small subunit binding"/>
    <property type="evidence" value="ECO:0007669"/>
    <property type="project" value="TreeGrafter"/>
</dbReference>
<dbReference type="AlphaFoldDB" id="A0A0B2BMP1"/>
<evidence type="ECO:0000256" key="1">
    <source>
        <dbReference type="ARBA" id="ARBA00022490"/>
    </source>
</evidence>
<keyword evidence="2 3" id="KW-0810">Translation regulation</keyword>
<evidence type="ECO:0000256" key="2">
    <source>
        <dbReference type="ARBA" id="ARBA00022845"/>
    </source>
</evidence>
<dbReference type="HAMAP" id="MF_00839">
    <property type="entry name" value="HPF"/>
    <property type="match status" value="1"/>
</dbReference>
<dbReference type="SUPFAM" id="SSF69754">
    <property type="entry name" value="Ribosome binding protein Y (YfiA homologue)"/>
    <property type="match status" value="1"/>
</dbReference>
<comment type="function">
    <text evidence="3">Required for dimerization of active 70S ribosomes into 100S ribosomes in stationary phase; 100S ribosomes are translationally inactive and sometimes present during exponential growth.</text>
</comment>
<dbReference type="Pfam" id="PF16321">
    <property type="entry name" value="Ribosom_S30AE_C"/>
    <property type="match status" value="1"/>
</dbReference>
<reference evidence="5 6" key="1">
    <citation type="submission" date="2017-11" db="EMBL/GenBank/DDBJ databases">
        <title>Genomic Encyclopedia of Archaeal and Bacterial Type Strains, Phase II (KMG-II): From Individual Species to Whole Genera.</title>
        <authorList>
            <person name="Goeker M."/>
        </authorList>
    </citation>
    <scope>NUCLEOTIDE SEQUENCE [LARGE SCALE GENOMIC DNA]</scope>
    <source>
        <strain evidence="5 6">DSM 27763</strain>
    </source>
</reference>
<organism evidence="5 6">
    <name type="scientific">Mumia flava</name>
    <dbReference type="NCBI Taxonomy" id="1348852"/>
    <lineage>
        <taxon>Bacteria</taxon>
        <taxon>Bacillati</taxon>
        <taxon>Actinomycetota</taxon>
        <taxon>Actinomycetes</taxon>
        <taxon>Propionibacteriales</taxon>
        <taxon>Nocardioidaceae</taxon>
        <taxon>Mumia</taxon>
    </lineage>
</organism>
<dbReference type="Gene3D" id="3.30.160.100">
    <property type="entry name" value="Ribosome hibernation promotion factor-like"/>
    <property type="match status" value="1"/>
</dbReference>
<keyword evidence="6" id="KW-1185">Reference proteome</keyword>
<accession>A0A0B2BMP1</accession>
<evidence type="ECO:0000259" key="4">
    <source>
        <dbReference type="Pfam" id="PF16321"/>
    </source>
</evidence>
<dbReference type="FunFam" id="3.30.505.50:FF:000002">
    <property type="entry name" value="Ribosome hibernation promoting factor"/>
    <property type="match status" value="1"/>
</dbReference>
<comment type="similarity">
    <text evidence="3">Belongs to the HPF/YfiA ribosome-associated protein family. Long HPF subfamily.</text>
</comment>
<name>A0A0B2BMP1_9ACTN</name>
<dbReference type="InterPro" id="IPR050574">
    <property type="entry name" value="HPF/YfiA_ribosome-assoc"/>
</dbReference>
<proteinExistence type="inferred from homology"/>
<dbReference type="InterPro" id="IPR038416">
    <property type="entry name" value="Ribosom_S30AE_C_sf"/>
</dbReference>
<dbReference type="InterPro" id="IPR036567">
    <property type="entry name" value="RHF-like"/>
</dbReference>
<dbReference type="Pfam" id="PF02482">
    <property type="entry name" value="Ribosomal_S30AE"/>
    <property type="match status" value="1"/>
</dbReference>